<dbReference type="EMBL" id="CP063414">
    <property type="protein sequence ID" value="UOE76117.1"/>
    <property type="molecule type" value="Genomic_DNA"/>
</dbReference>
<dbReference type="Proteomes" id="UP001058458">
    <property type="component" value="Chromosome"/>
</dbReference>
<dbReference type="PANTHER" id="PTHR40606:SF1">
    <property type="entry name" value="UPF0339 PROTEIN YEGP"/>
    <property type="match status" value="1"/>
</dbReference>
<dbReference type="InterPro" id="IPR036913">
    <property type="entry name" value="YegP-like_sf"/>
</dbReference>
<evidence type="ECO:0000313" key="2">
    <source>
        <dbReference type="EMBL" id="UOE76117.1"/>
    </source>
</evidence>
<dbReference type="InterPro" id="IPR010879">
    <property type="entry name" value="DUF1508"/>
</dbReference>
<accession>A0AB38QWZ7</accession>
<dbReference type="SUPFAM" id="SSF160113">
    <property type="entry name" value="YegP-like"/>
    <property type="match status" value="1"/>
</dbReference>
<evidence type="ECO:0000313" key="3">
    <source>
        <dbReference type="Proteomes" id="UP001058458"/>
    </source>
</evidence>
<protein>
    <submittedName>
        <fullName evidence="2">YegP family protein</fullName>
    </submittedName>
</protein>
<gene>
    <name evidence="2" type="ORF">IMI45_17940</name>
</gene>
<dbReference type="PANTHER" id="PTHR40606">
    <property type="match status" value="1"/>
</dbReference>
<feature type="domain" description="DUF1508" evidence="1">
    <location>
        <begin position="18"/>
        <end position="60"/>
    </location>
</feature>
<evidence type="ECO:0000259" key="1">
    <source>
        <dbReference type="Pfam" id="PF07411"/>
    </source>
</evidence>
<dbReference type="Gene3D" id="3.30.160.160">
    <property type="entry name" value="YegP-like"/>
    <property type="match status" value="1"/>
</dbReference>
<organism evidence="2 3">
    <name type="scientific">Parageobacillus thermoglucosidasius</name>
    <name type="common">Geobacillus thermoglucosidasius</name>
    <dbReference type="NCBI Taxonomy" id="1426"/>
    <lineage>
        <taxon>Bacteria</taxon>
        <taxon>Bacillati</taxon>
        <taxon>Bacillota</taxon>
        <taxon>Bacilli</taxon>
        <taxon>Bacillales</taxon>
        <taxon>Anoxybacillaceae</taxon>
        <taxon>Parageobacillus</taxon>
    </lineage>
</organism>
<dbReference type="InterPro" id="IPR051141">
    <property type="entry name" value="UPF0339_domain"/>
</dbReference>
<name>A0AB38QWZ7_PARTM</name>
<proteinExistence type="predicted"/>
<dbReference type="AlphaFoldDB" id="A0AB38QWZ7"/>
<dbReference type="Pfam" id="PF07411">
    <property type="entry name" value="DUF1508"/>
    <property type="match status" value="1"/>
</dbReference>
<dbReference type="RefSeq" id="WP_256833510.1">
    <property type="nucleotide sequence ID" value="NZ_CP063414.1"/>
</dbReference>
<reference evidence="2" key="1">
    <citation type="submission" date="2020-10" db="EMBL/GenBank/DDBJ databases">
        <authorList>
            <person name="Delgado J.A."/>
            <person name="Gonzalez J.M."/>
        </authorList>
    </citation>
    <scope>NUCLEOTIDE SEQUENCE</scope>
    <source>
        <strain evidence="2">23.6</strain>
    </source>
</reference>
<sequence>MLFSSTATAKFQIKKNVSGQYYFVLKAPNGETIATSESYPTKQACKHGIDAVRKYAPVAKEEDLT</sequence>